<keyword evidence="2" id="KW-1185">Reference proteome</keyword>
<sequence>MITVIHDLTPTEIAPILAASSQEIQTISPSDGTIHKCIGCFGCWTKTPGQCVLNDPYCNIGKRLAQSEQLVLISKMTYGGFSPFVKTCLDRSIGYLLPFFAIRNNEMHHASRYREQFSLQVISYGPSNPQERETLRSIVRANALNYNAKSHRVIFVENLTHITKLQEVFA</sequence>
<dbReference type="InterPro" id="IPR029039">
    <property type="entry name" value="Flavoprotein-like_sf"/>
</dbReference>
<dbReference type="STRING" id="537013.CLOSTMETH_03768"/>
<dbReference type="SUPFAM" id="SSF52218">
    <property type="entry name" value="Flavoproteins"/>
    <property type="match status" value="1"/>
</dbReference>
<reference evidence="1 2" key="2">
    <citation type="submission" date="2009-02" db="EMBL/GenBank/DDBJ databases">
        <title>Draft genome sequence of Clostridium methylpentosum (DSM 5476).</title>
        <authorList>
            <person name="Sudarsanam P."/>
            <person name="Ley R."/>
            <person name="Guruge J."/>
            <person name="Turnbaugh P.J."/>
            <person name="Mahowald M."/>
            <person name="Liep D."/>
            <person name="Gordon J."/>
        </authorList>
    </citation>
    <scope>NUCLEOTIDE SEQUENCE [LARGE SCALE GENOMIC DNA]</scope>
    <source>
        <strain evidence="1 2">DSM 5476</strain>
    </source>
</reference>
<dbReference type="AlphaFoldDB" id="C0EIS3"/>
<protein>
    <recommendedName>
        <fullName evidence="3">NADPH-dependent FMN reductase-like domain-containing protein</fullName>
    </recommendedName>
</protein>
<evidence type="ECO:0008006" key="3">
    <source>
        <dbReference type="Google" id="ProtNLM"/>
    </source>
</evidence>
<dbReference type="EMBL" id="ACEC01000130">
    <property type="protein sequence ID" value="EEG28584.1"/>
    <property type="molecule type" value="Genomic_DNA"/>
</dbReference>
<reference evidence="1 2" key="1">
    <citation type="submission" date="2009-01" db="EMBL/GenBank/DDBJ databases">
        <authorList>
            <person name="Fulton L."/>
            <person name="Clifton S."/>
            <person name="Fulton B."/>
            <person name="Xu J."/>
            <person name="Minx P."/>
            <person name="Pepin K.H."/>
            <person name="Johnson M."/>
            <person name="Bhonagiri V."/>
            <person name="Nash W.E."/>
            <person name="Mardis E.R."/>
            <person name="Wilson R.K."/>
        </authorList>
    </citation>
    <scope>NUCLEOTIDE SEQUENCE [LARGE SCALE GENOMIC DNA]</scope>
    <source>
        <strain evidence="1 2">DSM 5476</strain>
    </source>
</reference>
<organism evidence="1 2">
    <name type="scientific">[Clostridium] methylpentosum DSM 5476</name>
    <dbReference type="NCBI Taxonomy" id="537013"/>
    <lineage>
        <taxon>Bacteria</taxon>
        <taxon>Bacillati</taxon>
        <taxon>Bacillota</taxon>
        <taxon>Clostridia</taxon>
        <taxon>Eubacteriales</taxon>
        <taxon>Oscillospiraceae</taxon>
        <taxon>Oscillospiraceae incertae sedis</taxon>
    </lineage>
</organism>
<gene>
    <name evidence="1" type="ORF">CLOSTMETH_03768</name>
</gene>
<dbReference type="Gene3D" id="3.40.50.360">
    <property type="match status" value="1"/>
</dbReference>
<accession>C0EIS3</accession>
<comment type="caution">
    <text evidence="1">The sequence shown here is derived from an EMBL/GenBank/DDBJ whole genome shotgun (WGS) entry which is preliminary data.</text>
</comment>
<proteinExistence type="predicted"/>
<dbReference type="eggNOG" id="COG0655">
    <property type="taxonomic scope" value="Bacteria"/>
</dbReference>
<evidence type="ECO:0000313" key="1">
    <source>
        <dbReference type="EMBL" id="EEG28584.1"/>
    </source>
</evidence>
<dbReference type="HOGENOM" id="CLU_121336_1_0_9"/>
<name>C0EIS3_9FIRM</name>
<evidence type="ECO:0000313" key="2">
    <source>
        <dbReference type="Proteomes" id="UP000003340"/>
    </source>
</evidence>
<dbReference type="Proteomes" id="UP000003340">
    <property type="component" value="Unassembled WGS sequence"/>
</dbReference>